<organism evidence="2 3">
    <name type="scientific">Armillaria gallica</name>
    <name type="common">Bulbous honey fungus</name>
    <name type="synonym">Armillaria bulbosa</name>
    <dbReference type="NCBI Taxonomy" id="47427"/>
    <lineage>
        <taxon>Eukaryota</taxon>
        <taxon>Fungi</taxon>
        <taxon>Dikarya</taxon>
        <taxon>Basidiomycota</taxon>
        <taxon>Agaricomycotina</taxon>
        <taxon>Agaricomycetes</taxon>
        <taxon>Agaricomycetidae</taxon>
        <taxon>Agaricales</taxon>
        <taxon>Marasmiineae</taxon>
        <taxon>Physalacriaceae</taxon>
        <taxon>Armillaria</taxon>
    </lineage>
</organism>
<reference evidence="3" key="1">
    <citation type="journal article" date="2017" name="Nat. Ecol. Evol.">
        <title>Genome expansion and lineage-specific genetic innovations in the forest pathogenic fungi Armillaria.</title>
        <authorList>
            <person name="Sipos G."/>
            <person name="Prasanna A.N."/>
            <person name="Walter M.C."/>
            <person name="O'Connor E."/>
            <person name="Balint B."/>
            <person name="Krizsan K."/>
            <person name="Kiss B."/>
            <person name="Hess J."/>
            <person name="Varga T."/>
            <person name="Slot J."/>
            <person name="Riley R."/>
            <person name="Boka B."/>
            <person name="Rigling D."/>
            <person name="Barry K."/>
            <person name="Lee J."/>
            <person name="Mihaltcheva S."/>
            <person name="LaButti K."/>
            <person name="Lipzen A."/>
            <person name="Waldron R."/>
            <person name="Moloney N.M."/>
            <person name="Sperisen C."/>
            <person name="Kredics L."/>
            <person name="Vagvoelgyi C."/>
            <person name="Patrignani A."/>
            <person name="Fitzpatrick D."/>
            <person name="Nagy I."/>
            <person name="Doyle S."/>
            <person name="Anderson J.B."/>
            <person name="Grigoriev I.V."/>
            <person name="Gueldener U."/>
            <person name="Muensterkoetter M."/>
            <person name="Nagy L.G."/>
        </authorList>
    </citation>
    <scope>NUCLEOTIDE SEQUENCE [LARGE SCALE GENOMIC DNA]</scope>
    <source>
        <strain evidence="3">Ar21-2</strain>
    </source>
</reference>
<evidence type="ECO:0000256" key="1">
    <source>
        <dbReference type="SAM" id="Phobius"/>
    </source>
</evidence>
<dbReference type="InParanoid" id="A0A2H3DTL8"/>
<keyword evidence="1" id="KW-0472">Membrane</keyword>
<feature type="transmembrane region" description="Helical" evidence="1">
    <location>
        <begin position="128"/>
        <end position="147"/>
    </location>
</feature>
<feature type="transmembrane region" description="Helical" evidence="1">
    <location>
        <begin position="45"/>
        <end position="65"/>
    </location>
</feature>
<evidence type="ECO:0000313" key="2">
    <source>
        <dbReference type="EMBL" id="PBK94178.1"/>
    </source>
</evidence>
<dbReference type="AlphaFoldDB" id="A0A2H3DTL8"/>
<sequence length="252" mass="27451">MSQNGPDFASIQALAEQASDAWFNGVIMESLTHGRTPVTNITRPYTYYDLGMYTALIAVVLWRIVSSSTPNGRQIKVLAGISVFMHVMATMHMAVRWFYAGRAFIMNGETEETRFFGLTDSLVAGGPLWIPTISSIAASINVLLADYVIKVMEIVVESAAIYVVALAVYIPFLATNSPYSTYSLAVLASVTGIAPTLILLRVVSKSTDLRSPCNCKHQRCFQRPSKLEMGGSATSLEDDAMFITATKSVEVV</sequence>
<evidence type="ECO:0008006" key="4">
    <source>
        <dbReference type="Google" id="ProtNLM"/>
    </source>
</evidence>
<feature type="transmembrane region" description="Helical" evidence="1">
    <location>
        <begin position="179"/>
        <end position="200"/>
    </location>
</feature>
<keyword evidence="1" id="KW-0812">Transmembrane</keyword>
<gene>
    <name evidence="2" type="ORF">ARMGADRAFT_1078892</name>
</gene>
<dbReference type="OrthoDB" id="2796825at2759"/>
<feature type="transmembrane region" description="Helical" evidence="1">
    <location>
        <begin position="77"/>
        <end position="99"/>
    </location>
</feature>
<evidence type="ECO:0000313" key="3">
    <source>
        <dbReference type="Proteomes" id="UP000217790"/>
    </source>
</evidence>
<feature type="transmembrane region" description="Helical" evidence="1">
    <location>
        <begin position="154"/>
        <end position="173"/>
    </location>
</feature>
<keyword evidence="1" id="KW-1133">Transmembrane helix</keyword>
<name>A0A2H3DTL8_ARMGA</name>
<dbReference type="EMBL" id="KZ293654">
    <property type="protein sequence ID" value="PBK94178.1"/>
    <property type="molecule type" value="Genomic_DNA"/>
</dbReference>
<proteinExistence type="predicted"/>
<accession>A0A2H3DTL8</accession>
<dbReference type="Proteomes" id="UP000217790">
    <property type="component" value="Unassembled WGS sequence"/>
</dbReference>
<protein>
    <recommendedName>
        <fullName evidence="4">Transmembrane protein</fullName>
    </recommendedName>
</protein>
<keyword evidence="3" id="KW-1185">Reference proteome</keyword>